<dbReference type="EMBL" id="MU001493">
    <property type="protein sequence ID" value="KAF2450259.1"/>
    <property type="molecule type" value="Genomic_DNA"/>
</dbReference>
<feature type="compositionally biased region" description="Basic residues" evidence="2">
    <location>
        <begin position="1"/>
        <end position="16"/>
    </location>
</feature>
<organism evidence="3 4">
    <name type="scientific">Karstenula rhodostoma CBS 690.94</name>
    <dbReference type="NCBI Taxonomy" id="1392251"/>
    <lineage>
        <taxon>Eukaryota</taxon>
        <taxon>Fungi</taxon>
        <taxon>Dikarya</taxon>
        <taxon>Ascomycota</taxon>
        <taxon>Pezizomycotina</taxon>
        <taxon>Dothideomycetes</taxon>
        <taxon>Pleosporomycetidae</taxon>
        <taxon>Pleosporales</taxon>
        <taxon>Massarineae</taxon>
        <taxon>Didymosphaeriaceae</taxon>
        <taxon>Karstenula</taxon>
    </lineage>
</organism>
<protein>
    <submittedName>
        <fullName evidence="3">Uncharacterized protein</fullName>
    </submittedName>
</protein>
<dbReference type="Proteomes" id="UP000799764">
    <property type="component" value="Unassembled WGS sequence"/>
</dbReference>
<evidence type="ECO:0000313" key="4">
    <source>
        <dbReference type="Proteomes" id="UP000799764"/>
    </source>
</evidence>
<comment type="caution">
    <text evidence="3">The sequence shown here is derived from an EMBL/GenBank/DDBJ whole genome shotgun (WGS) entry which is preliminary data.</text>
</comment>
<proteinExistence type="predicted"/>
<keyword evidence="4" id="KW-1185">Reference proteome</keyword>
<reference evidence="3" key="1">
    <citation type="journal article" date="2020" name="Stud. Mycol.">
        <title>101 Dothideomycetes genomes: a test case for predicting lifestyles and emergence of pathogens.</title>
        <authorList>
            <person name="Haridas S."/>
            <person name="Albert R."/>
            <person name="Binder M."/>
            <person name="Bloem J."/>
            <person name="Labutti K."/>
            <person name="Salamov A."/>
            <person name="Andreopoulos B."/>
            <person name="Baker S."/>
            <person name="Barry K."/>
            <person name="Bills G."/>
            <person name="Bluhm B."/>
            <person name="Cannon C."/>
            <person name="Castanera R."/>
            <person name="Culley D."/>
            <person name="Daum C."/>
            <person name="Ezra D."/>
            <person name="Gonzalez J."/>
            <person name="Henrissat B."/>
            <person name="Kuo A."/>
            <person name="Liang C."/>
            <person name="Lipzen A."/>
            <person name="Lutzoni F."/>
            <person name="Magnuson J."/>
            <person name="Mondo S."/>
            <person name="Nolan M."/>
            <person name="Ohm R."/>
            <person name="Pangilinan J."/>
            <person name="Park H.-J."/>
            <person name="Ramirez L."/>
            <person name="Alfaro M."/>
            <person name="Sun H."/>
            <person name="Tritt A."/>
            <person name="Yoshinaga Y."/>
            <person name="Zwiers L.-H."/>
            <person name="Turgeon B."/>
            <person name="Goodwin S."/>
            <person name="Spatafora J."/>
            <person name="Crous P."/>
            <person name="Grigoriev I."/>
        </authorList>
    </citation>
    <scope>NUCLEOTIDE SEQUENCE</scope>
    <source>
        <strain evidence="3">CBS 690.94</strain>
    </source>
</reference>
<accession>A0A9P4UFP7</accession>
<evidence type="ECO:0000256" key="1">
    <source>
        <dbReference type="SAM" id="Coils"/>
    </source>
</evidence>
<feature type="coiled-coil region" evidence="1">
    <location>
        <begin position="70"/>
        <end position="118"/>
    </location>
</feature>
<feature type="region of interest" description="Disordered" evidence="2">
    <location>
        <begin position="1"/>
        <end position="22"/>
    </location>
</feature>
<keyword evidence="1" id="KW-0175">Coiled coil</keyword>
<sequence length="131" mass="15905">MPRANHRNRSRSRSLPRRPMQPSLSSNLLYNFPNRERLTFEESIALYLLIDKVSFTEQLKEGFCEIWAEVNDLKEENKQLKRDNRRLARDKEYAIRRRGAAEEQVEMLVMELEELKEESKRGFWDKLWFRT</sequence>
<evidence type="ECO:0000256" key="2">
    <source>
        <dbReference type="SAM" id="MobiDB-lite"/>
    </source>
</evidence>
<evidence type="ECO:0000313" key="3">
    <source>
        <dbReference type="EMBL" id="KAF2450259.1"/>
    </source>
</evidence>
<gene>
    <name evidence="3" type="ORF">P171DRAFT_479361</name>
</gene>
<name>A0A9P4UFP7_9PLEO</name>
<dbReference type="AlphaFoldDB" id="A0A9P4UFP7"/>